<dbReference type="EMBL" id="JBHUMD010000007">
    <property type="protein sequence ID" value="MFD2601762.1"/>
    <property type="molecule type" value="Genomic_DNA"/>
</dbReference>
<organism evidence="1 2">
    <name type="scientific">Flavobacterium suzhouense</name>
    <dbReference type="NCBI Taxonomy" id="1529638"/>
    <lineage>
        <taxon>Bacteria</taxon>
        <taxon>Pseudomonadati</taxon>
        <taxon>Bacteroidota</taxon>
        <taxon>Flavobacteriia</taxon>
        <taxon>Flavobacteriales</taxon>
        <taxon>Flavobacteriaceae</taxon>
        <taxon>Flavobacterium</taxon>
    </lineage>
</organism>
<evidence type="ECO:0000313" key="1">
    <source>
        <dbReference type="EMBL" id="MFD2601762.1"/>
    </source>
</evidence>
<keyword evidence="2" id="KW-1185">Reference proteome</keyword>
<name>A0ABW5NV76_9FLAO</name>
<sequence>MQKQSKGNLSPQGNTGVYVNAKVLSAVLKTNLRVEKSNAELKELLSELIDRPGLAKENLTVKQVSDEYGISRKQLDGFRKKGLKVIQKTPNGTIWVKRSELDKFLIKK</sequence>
<proteinExistence type="predicted"/>
<comment type="caution">
    <text evidence="1">The sequence shown here is derived from an EMBL/GenBank/DDBJ whole genome shotgun (WGS) entry which is preliminary data.</text>
</comment>
<dbReference type="Proteomes" id="UP001597480">
    <property type="component" value="Unassembled WGS sequence"/>
</dbReference>
<protein>
    <recommendedName>
        <fullName evidence="3">Helix-turn-helix domain-containing protein</fullName>
    </recommendedName>
</protein>
<dbReference type="RefSeq" id="WP_379820293.1">
    <property type="nucleotide sequence ID" value="NZ_JBHUMD010000007.1"/>
</dbReference>
<gene>
    <name evidence="1" type="ORF">ACFSR3_06810</name>
</gene>
<reference evidence="2" key="1">
    <citation type="journal article" date="2019" name="Int. J. Syst. Evol. Microbiol.">
        <title>The Global Catalogue of Microorganisms (GCM) 10K type strain sequencing project: providing services to taxonomists for standard genome sequencing and annotation.</title>
        <authorList>
            <consortium name="The Broad Institute Genomics Platform"/>
            <consortium name="The Broad Institute Genome Sequencing Center for Infectious Disease"/>
            <person name="Wu L."/>
            <person name="Ma J."/>
        </authorList>
    </citation>
    <scope>NUCLEOTIDE SEQUENCE [LARGE SCALE GENOMIC DNA]</scope>
    <source>
        <strain evidence="2">KCTC 42107</strain>
    </source>
</reference>
<evidence type="ECO:0008006" key="3">
    <source>
        <dbReference type="Google" id="ProtNLM"/>
    </source>
</evidence>
<accession>A0ABW5NV76</accession>
<evidence type="ECO:0000313" key="2">
    <source>
        <dbReference type="Proteomes" id="UP001597480"/>
    </source>
</evidence>